<evidence type="ECO:0000256" key="1">
    <source>
        <dbReference type="ARBA" id="ARBA00022741"/>
    </source>
</evidence>
<keyword evidence="5" id="KW-1185">Reference proteome</keyword>
<dbReference type="GO" id="GO:0005524">
    <property type="term" value="F:ATP binding"/>
    <property type="evidence" value="ECO:0007669"/>
    <property type="project" value="UniProtKB-KW"/>
</dbReference>
<keyword evidence="1" id="KW-0547">Nucleotide-binding</keyword>
<accession>A0A8T2YXL7</accession>
<dbReference type="SUPFAM" id="SSF48592">
    <property type="entry name" value="GroEL equatorial domain-like"/>
    <property type="match status" value="1"/>
</dbReference>
<dbReference type="PANTHER" id="PTHR11353">
    <property type="entry name" value="CHAPERONIN"/>
    <property type="match status" value="1"/>
</dbReference>
<dbReference type="GO" id="GO:0140662">
    <property type="term" value="F:ATP-dependent protein folding chaperone"/>
    <property type="evidence" value="ECO:0007669"/>
    <property type="project" value="InterPro"/>
</dbReference>
<dbReference type="EMBL" id="JACEGQ020000005">
    <property type="protein sequence ID" value="KAH8509792.1"/>
    <property type="molecule type" value="Genomic_DNA"/>
</dbReference>
<proteinExistence type="predicted"/>
<evidence type="ECO:0000256" key="3">
    <source>
        <dbReference type="ARBA" id="ARBA00023186"/>
    </source>
</evidence>
<dbReference type="InterPro" id="IPR027410">
    <property type="entry name" value="TCP-1-like_intermed_sf"/>
</dbReference>
<dbReference type="Gene3D" id="3.30.260.10">
    <property type="entry name" value="TCP-1-like chaperonin intermediate domain"/>
    <property type="match status" value="1"/>
</dbReference>
<evidence type="ECO:0000313" key="5">
    <source>
        <dbReference type="Proteomes" id="UP000807159"/>
    </source>
</evidence>
<dbReference type="InterPro" id="IPR027413">
    <property type="entry name" value="GROEL-like_equatorial_sf"/>
</dbReference>
<sequence>MSVARNIRENPKLLPGGDATELTVSAALNQKCSSIEGIEKWPYGAAAIAFEAMSKTLAQNCGVNIVI</sequence>
<reference evidence="4" key="1">
    <citation type="journal article" date="2021" name="J. Hered.">
        <title>Genome Assembly of Salicaceae Populus deltoides (Eastern Cottonwood) I-69 Based on Nanopore Sequencing and Hi-C Technologies.</title>
        <authorList>
            <person name="Bai S."/>
            <person name="Wu H."/>
            <person name="Zhang J."/>
            <person name="Pan Z."/>
            <person name="Zhao W."/>
            <person name="Li Z."/>
            <person name="Tong C."/>
        </authorList>
    </citation>
    <scope>NUCLEOTIDE SEQUENCE</scope>
    <source>
        <tissue evidence="4">Leaf</tissue>
    </source>
</reference>
<dbReference type="AlphaFoldDB" id="A0A8T2YXL7"/>
<evidence type="ECO:0000256" key="2">
    <source>
        <dbReference type="ARBA" id="ARBA00022840"/>
    </source>
</evidence>
<protein>
    <submittedName>
        <fullName evidence="4">Uncharacterized protein</fullName>
    </submittedName>
</protein>
<gene>
    <name evidence="4" type="ORF">H0E87_011517</name>
</gene>
<dbReference type="InterPro" id="IPR002423">
    <property type="entry name" value="Cpn60/GroEL/TCP-1"/>
</dbReference>
<name>A0A8T2YXL7_POPDE</name>
<dbReference type="Gene3D" id="1.10.560.10">
    <property type="entry name" value="GroEL-like equatorial domain"/>
    <property type="match status" value="1"/>
</dbReference>
<dbReference type="Pfam" id="PF00118">
    <property type="entry name" value="Cpn60_TCP1"/>
    <property type="match status" value="1"/>
</dbReference>
<keyword evidence="3" id="KW-0143">Chaperone</keyword>
<evidence type="ECO:0000313" key="4">
    <source>
        <dbReference type="EMBL" id="KAH8509792.1"/>
    </source>
</evidence>
<organism evidence="4 5">
    <name type="scientific">Populus deltoides</name>
    <name type="common">Eastern poplar</name>
    <name type="synonym">Eastern cottonwood</name>
    <dbReference type="NCBI Taxonomy" id="3696"/>
    <lineage>
        <taxon>Eukaryota</taxon>
        <taxon>Viridiplantae</taxon>
        <taxon>Streptophyta</taxon>
        <taxon>Embryophyta</taxon>
        <taxon>Tracheophyta</taxon>
        <taxon>Spermatophyta</taxon>
        <taxon>Magnoliopsida</taxon>
        <taxon>eudicotyledons</taxon>
        <taxon>Gunneridae</taxon>
        <taxon>Pentapetalae</taxon>
        <taxon>rosids</taxon>
        <taxon>fabids</taxon>
        <taxon>Malpighiales</taxon>
        <taxon>Salicaceae</taxon>
        <taxon>Saliceae</taxon>
        <taxon>Populus</taxon>
    </lineage>
</organism>
<dbReference type="InterPro" id="IPR017998">
    <property type="entry name" value="Chaperone_TCP-1"/>
</dbReference>
<keyword evidence="2" id="KW-0067">ATP-binding</keyword>
<comment type="caution">
    <text evidence="4">The sequence shown here is derived from an EMBL/GenBank/DDBJ whole genome shotgun (WGS) entry which is preliminary data.</text>
</comment>
<dbReference type="Proteomes" id="UP000807159">
    <property type="component" value="Chromosome 5"/>
</dbReference>